<name>A0A4Y9YBR2_9AGAM</name>
<sequence length="128" mass="13976">MKFTNAFTTTFALFAAALSTIVTAAPLEPRDVYTPHVTYPHKGTVWMVGQRHNVTWDTSDAPVNITNPVGMIKLGYETFILPITLASGFNVLDGRIEVTVPNVDAGQYFLVFFGDSGDDSDPFLITTS</sequence>
<reference evidence="2 3" key="1">
    <citation type="submission" date="2019-02" db="EMBL/GenBank/DDBJ databases">
        <title>Genome sequencing of the rare red list fungi Dentipellis fragilis.</title>
        <authorList>
            <person name="Buettner E."/>
            <person name="Kellner H."/>
        </authorList>
    </citation>
    <scope>NUCLEOTIDE SEQUENCE [LARGE SCALE GENOMIC DNA]</scope>
    <source>
        <strain evidence="2 3">DSM 105465</strain>
    </source>
</reference>
<comment type="caution">
    <text evidence="2">The sequence shown here is derived from an EMBL/GenBank/DDBJ whole genome shotgun (WGS) entry which is preliminary data.</text>
</comment>
<feature type="signal peptide" evidence="1">
    <location>
        <begin position="1"/>
        <end position="24"/>
    </location>
</feature>
<protein>
    <submittedName>
        <fullName evidence="2">Uncharacterized protein</fullName>
    </submittedName>
</protein>
<dbReference type="OrthoDB" id="2317741at2759"/>
<keyword evidence="1" id="KW-0732">Signal</keyword>
<accession>A0A4Y9YBR2</accession>
<dbReference type="AlphaFoldDB" id="A0A4Y9YBR2"/>
<dbReference type="STRING" id="205917.A0A4Y9YBR2"/>
<dbReference type="EMBL" id="SEOQ01000590">
    <property type="protein sequence ID" value="TFY59954.1"/>
    <property type="molecule type" value="Genomic_DNA"/>
</dbReference>
<proteinExistence type="predicted"/>
<evidence type="ECO:0000256" key="1">
    <source>
        <dbReference type="SAM" id="SignalP"/>
    </source>
</evidence>
<keyword evidence="3" id="KW-1185">Reference proteome</keyword>
<feature type="chain" id="PRO_5021385162" evidence="1">
    <location>
        <begin position="25"/>
        <end position="128"/>
    </location>
</feature>
<gene>
    <name evidence="2" type="ORF">EVG20_g7602</name>
</gene>
<dbReference type="Proteomes" id="UP000298327">
    <property type="component" value="Unassembled WGS sequence"/>
</dbReference>
<evidence type="ECO:0000313" key="2">
    <source>
        <dbReference type="EMBL" id="TFY59954.1"/>
    </source>
</evidence>
<organism evidence="2 3">
    <name type="scientific">Dentipellis fragilis</name>
    <dbReference type="NCBI Taxonomy" id="205917"/>
    <lineage>
        <taxon>Eukaryota</taxon>
        <taxon>Fungi</taxon>
        <taxon>Dikarya</taxon>
        <taxon>Basidiomycota</taxon>
        <taxon>Agaricomycotina</taxon>
        <taxon>Agaricomycetes</taxon>
        <taxon>Russulales</taxon>
        <taxon>Hericiaceae</taxon>
        <taxon>Dentipellis</taxon>
    </lineage>
</organism>
<evidence type="ECO:0000313" key="3">
    <source>
        <dbReference type="Proteomes" id="UP000298327"/>
    </source>
</evidence>